<feature type="region of interest" description="Disordered" evidence="1">
    <location>
        <begin position="94"/>
        <end position="119"/>
    </location>
</feature>
<organism evidence="2 3">
    <name type="scientific">Endocarpon pusillum</name>
    <dbReference type="NCBI Taxonomy" id="364733"/>
    <lineage>
        <taxon>Eukaryota</taxon>
        <taxon>Fungi</taxon>
        <taxon>Dikarya</taxon>
        <taxon>Ascomycota</taxon>
        <taxon>Pezizomycotina</taxon>
        <taxon>Eurotiomycetes</taxon>
        <taxon>Chaetothyriomycetidae</taxon>
        <taxon>Verrucariales</taxon>
        <taxon>Verrucariaceae</taxon>
        <taxon>Endocarpon</taxon>
    </lineage>
</organism>
<comment type="caution">
    <text evidence="2">The sequence shown here is derived from an EMBL/GenBank/DDBJ whole genome shotgun (WGS) entry which is preliminary data.</text>
</comment>
<reference evidence="2" key="1">
    <citation type="submission" date="2020-02" db="EMBL/GenBank/DDBJ databases">
        <authorList>
            <person name="Palmer J.M."/>
        </authorList>
    </citation>
    <scope>NUCLEOTIDE SEQUENCE</scope>
    <source>
        <strain evidence="2">EPUS1.4</strain>
        <tissue evidence="2">Thallus</tissue>
    </source>
</reference>
<protein>
    <submittedName>
        <fullName evidence="2">Uncharacterized protein</fullName>
    </submittedName>
</protein>
<feature type="region of interest" description="Disordered" evidence="1">
    <location>
        <begin position="166"/>
        <end position="197"/>
    </location>
</feature>
<proteinExistence type="predicted"/>
<keyword evidence="3" id="KW-1185">Reference proteome</keyword>
<gene>
    <name evidence="2" type="ORF">GJ744_004952</name>
</gene>
<dbReference type="Pfam" id="PF12520">
    <property type="entry name" value="DUF3723"/>
    <property type="match status" value="1"/>
</dbReference>
<dbReference type="Proteomes" id="UP000606974">
    <property type="component" value="Unassembled WGS sequence"/>
</dbReference>
<evidence type="ECO:0000313" key="3">
    <source>
        <dbReference type="Proteomes" id="UP000606974"/>
    </source>
</evidence>
<feature type="compositionally biased region" description="Polar residues" evidence="1">
    <location>
        <begin position="172"/>
        <end position="197"/>
    </location>
</feature>
<evidence type="ECO:0000313" key="2">
    <source>
        <dbReference type="EMBL" id="KAF7502883.1"/>
    </source>
</evidence>
<accession>A0A8H7A679</accession>
<name>A0A8H7A679_9EURO</name>
<sequence length="262" mass="29628">MPAETKRKGKDLLAKARVERADENVLSEFAALADRLGFQSDDIQALIRSSSDRQIARSALLKARKPDRYRYNETILEACVDEIVELFKVAAPLPSENSSPTLTSDDPGASGNRCGFPNEAAQQADGKSLFLPHLHEEVEEQGENITSFFVRRSVYLAFFGRLVNPDEHSRPDSPQATHTSDVRTGQSEMQGVEGSEQQIWQERERQEQARCEQARQERLGHVFYRHPLDLRVVRRIHIETVRSPPNISLQNLGPIHTCCLLE</sequence>
<feature type="compositionally biased region" description="Polar residues" evidence="1">
    <location>
        <begin position="95"/>
        <end position="104"/>
    </location>
</feature>
<dbReference type="OrthoDB" id="4369850at2759"/>
<dbReference type="InterPro" id="IPR022198">
    <property type="entry name" value="DUF3723"/>
</dbReference>
<dbReference type="EMBL" id="JAACFV010000211">
    <property type="protein sequence ID" value="KAF7502883.1"/>
    <property type="molecule type" value="Genomic_DNA"/>
</dbReference>
<dbReference type="AlphaFoldDB" id="A0A8H7A679"/>
<evidence type="ECO:0000256" key="1">
    <source>
        <dbReference type="SAM" id="MobiDB-lite"/>
    </source>
</evidence>